<dbReference type="KEGG" id="rhoz:GXP67_35020"/>
<dbReference type="EMBL" id="CP048222">
    <property type="protein sequence ID" value="QHT71505.1"/>
    <property type="molecule type" value="Genomic_DNA"/>
</dbReference>
<keyword evidence="4" id="KW-1185">Reference proteome</keyword>
<evidence type="ECO:0008006" key="5">
    <source>
        <dbReference type="Google" id="ProtNLM"/>
    </source>
</evidence>
<keyword evidence="2" id="KW-1133">Transmembrane helix</keyword>
<feature type="transmembrane region" description="Helical" evidence="2">
    <location>
        <begin position="120"/>
        <end position="138"/>
    </location>
</feature>
<feature type="coiled-coil region" evidence="1">
    <location>
        <begin position="192"/>
        <end position="247"/>
    </location>
</feature>
<feature type="transmembrane region" description="Helical" evidence="2">
    <location>
        <begin position="29"/>
        <end position="61"/>
    </location>
</feature>
<keyword evidence="1" id="KW-0175">Coiled coil</keyword>
<gene>
    <name evidence="3" type="ORF">GXP67_35020</name>
</gene>
<feature type="transmembrane region" description="Helical" evidence="2">
    <location>
        <begin position="73"/>
        <end position="91"/>
    </location>
</feature>
<dbReference type="Proteomes" id="UP000480178">
    <property type="component" value="Chromosome"/>
</dbReference>
<evidence type="ECO:0000313" key="4">
    <source>
        <dbReference type="Proteomes" id="UP000480178"/>
    </source>
</evidence>
<keyword evidence="2" id="KW-0472">Membrane</keyword>
<evidence type="ECO:0000313" key="3">
    <source>
        <dbReference type="EMBL" id="QHT71505.1"/>
    </source>
</evidence>
<evidence type="ECO:0000256" key="1">
    <source>
        <dbReference type="SAM" id="Coils"/>
    </source>
</evidence>
<dbReference type="RefSeq" id="WP_162447441.1">
    <property type="nucleotide sequence ID" value="NZ_CP048222.1"/>
</dbReference>
<reference evidence="3 4" key="1">
    <citation type="submission" date="2020-01" db="EMBL/GenBank/DDBJ databases">
        <authorList>
            <person name="Kim M.K."/>
        </authorList>
    </citation>
    <scope>NUCLEOTIDE SEQUENCE [LARGE SCALE GENOMIC DNA]</scope>
    <source>
        <strain evidence="3 4">172606-1</strain>
    </source>
</reference>
<dbReference type="AlphaFoldDB" id="A0A6C0GTL4"/>
<feature type="transmembrane region" description="Helical" evidence="2">
    <location>
        <begin position="158"/>
        <end position="177"/>
    </location>
</feature>
<sequence length="326" mass="37912">MDHYTLSKTDLQRLYKDIYSKADKIIEPILGAMFLFGLLIAFFYDTWLIAIGIGSLNMLAYVITKKMLPESNLYQYILSVISAIFAAQYIYQMHGMAEMHFWVFISSTLLIIYQNWRLQLPLILMVYLHHGLFAYLQYSGYSEVYFTQLAYMDLTAFLFHALLATGVCGISAIWGYTTSKRTLQDALNIKTLSALQEELRQNACKMDELNTHLIQVNEEVHLKNERLHASEEELRQINENLNALVAHRTQALLKQNQKLLQHAYINAHKVRAPLARILGLVHLFDYETEWKENEKILIDHLNLSARELDKILKEVSLNLEMAEFKE</sequence>
<name>A0A6C0GTL4_9BACT</name>
<feature type="transmembrane region" description="Helical" evidence="2">
    <location>
        <begin position="97"/>
        <end position="113"/>
    </location>
</feature>
<accession>A0A6C0GTL4</accession>
<evidence type="ECO:0000256" key="2">
    <source>
        <dbReference type="SAM" id="Phobius"/>
    </source>
</evidence>
<proteinExistence type="predicted"/>
<organism evidence="3 4">
    <name type="scientific">Rhodocytophaga rosea</name>
    <dbReference type="NCBI Taxonomy" id="2704465"/>
    <lineage>
        <taxon>Bacteria</taxon>
        <taxon>Pseudomonadati</taxon>
        <taxon>Bacteroidota</taxon>
        <taxon>Cytophagia</taxon>
        <taxon>Cytophagales</taxon>
        <taxon>Rhodocytophagaceae</taxon>
        <taxon>Rhodocytophaga</taxon>
    </lineage>
</organism>
<protein>
    <recommendedName>
        <fullName evidence="5">HAMP domain-containing histidine kinase</fullName>
    </recommendedName>
</protein>
<keyword evidence="2" id="KW-0812">Transmembrane</keyword>